<dbReference type="NCBIfam" id="TIGR00018">
    <property type="entry name" value="panC"/>
    <property type="match status" value="1"/>
</dbReference>
<evidence type="ECO:0000313" key="14">
    <source>
        <dbReference type="EMBL" id="MQX37708.1"/>
    </source>
</evidence>
<dbReference type="RefSeq" id="WP_153345445.1">
    <property type="nucleotide sequence ID" value="NZ_WIVE01000052.1"/>
</dbReference>
<dbReference type="InterPro" id="IPR003721">
    <property type="entry name" value="Pantoate_ligase"/>
</dbReference>
<dbReference type="UniPathway" id="UPA00028">
    <property type="reaction ID" value="UER00005"/>
</dbReference>
<dbReference type="Proteomes" id="UP000434582">
    <property type="component" value="Unassembled WGS sequence"/>
</dbReference>
<feature type="binding site" evidence="13">
    <location>
        <position position="188"/>
    </location>
    <ligand>
        <name>ATP</name>
        <dbReference type="ChEBI" id="CHEBI:30616"/>
    </ligand>
</feature>
<comment type="function">
    <text evidence="12 13">Catalyzes the condensation of pantoate with beta-alanine in an ATP-dependent reaction via a pantoyl-adenylate intermediate.</text>
</comment>
<dbReference type="GO" id="GO:0005524">
    <property type="term" value="F:ATP binding"/>
    <property type="evidence" value="ECO:0007669"/>
    <property type="project" value="UniProtKB-KW"/>
</dbReference>
<protein>
    <recommendedName>
        <fullName evidence="5 13">Pantothenate synthetase</fullName>
        <shortName evidence="13">PS</shortName>
        <ecNumber evidence="4 13">6.3.2.1</ecNumber>
    </recommendedName>
    <alternativeName>
        <fullName evidence="13">Pantoate--beta-alanine ligase</fullName>
    </alternativeName>
    <alternativeName>
        <fullName evidence="13">Pantoate-activating enzyme</fullName>
    </alternativeName>
</protein>
<evidence type="ECO:0000256" key="12">
    <source>
        <dbReference type="ARBA" id="ARBA00055042"/>
    </source>
</evidence>
<feature type="binding site" evidence="13">
    <location>
        <position position="73"/>
    </location>
    <ligand>
        <name>beta-alanine</name>
        <dbReference type="ChEBI" id="CHEBI:57966"/>
    </ligand>
</feature>
<dbReference type="OrthoDB" id="9773087at2"/>
<gene>
    <name evidence="13" type="primary">panC</name>
    <name evidence="14" type="ORF">GHC57_14390</name>
</gene>
<evidence type="ECO:0000256" key="13">
    <source>
        <dbReference type="HAMAP-Rule" id="MF_00158"/>
    </source>
</evidence>
<feature type="binding site" evidence="13">
    <location>
        <position position="165"/>
    </location>
    <ligand>
        <name>(R)-pantoate</name>
        <dbReference type="ChEBI" id="CHEBI:15980"/>
    </ligand>
</feature>
<dbReference type="GO" id="GO:0004592">
    <property type="term" value="F:pantoate-beta-alanine ligase activity"/>
    <property type="evidence" value="ECO:0007669"/>
    <property type="project" value="UniProtKB-UniRule"/>
</dbReference>
<dbReference type="FunFam" id="3.40.50.620:FF:000114">
    <property type="entry name" value="Pantothenate synthetase"/>
    <property type="match status" value="1"/>
</dbReference>
<evidence type="ECO:0000313" key="15">
    <source>
        <dbReference type="Proteomes" id="UP000434582"/>
    </source>
</evidence>
<name>A0A7X1ZFP3_9PROT</name>
<evidence type="ECO:0000256" key="5">
    <source>
        <dbReference type="ARBA" id="ARBA00014155"/>
    </source>
</evidence>
<dbReference type="InterPro" id="IPR014729">
    <property type="entry name" value="Rossmann-like_a/b/a_fold"/>
</dbReference>
<comment type="similarity">
    <text evidence="3 13">Belongs to the pantothenate synthetase family.</text>
</comment>
<dbReference type="GO" id="GO:0015940">
    <property type="term" value="P:pantothenate biosynthetic process"/>
    <property type="evidence" value="ECO:0007669"/>
    <property type="project" value="UniProtKB-UniRule"/>
</dbReference>
<evidence type="ECO:0000256" key="10">
    <source>
        <dbReference type="ARBA" id="ARBA00022840"/>
    </source>
</evidence>
<evidence type="ECO:0000256" key="11">
    <source>
        <dbReference type="ARBA" id="ARBA00048258"/>
    </source>
</evidence>
<evidence type="ECO:0000256" key="4">
    <source>
        <dbReference type="ARBA" id="ARBA00012219"/>
    </source>
</evidence>
<dbReference type="CDD" id="cd00560">
    <property type="entry name" value="PanC"/>
    <property type="match status" value="1"/>
</dbReference>
<dbReference type="HAMAP" id="MF_00158">
    <property type="entry name" value="PanC"/>
    <property type="match status" value="1"/>
</dbReference>
<dbReference type="Pfam" id="PF02569">
    <property type="entry name" value="Pantoate_ligase"/>
    <property type="match status" value="1"/>
</dbReference>
<evidence type="ECO:0000256" key="9">
    <source>
        <dbReference type="ARBA" id="ARBA00022741"/>
    </source>
</evidence>
<feature type="binding site" evidence="13">
    <location>
        <position position="73"/>
    </location>
    <ligand>
        <name>(R)-pantoate</name>
        <dbReference type="ChEBI" id="CHEBI:15980"/>
    </ligand>
</feature>
<reference evidence="14 15" key="1">
    <citation type="submission" date="2019-10" db="EMBL/GenBank/DDBJ databases">
        <title>Draft whole-genome sequence of the purple nonsulfur photosynthetic bacterium Roseospira navarrensis DSM 15114.</title>
        <authorList>
            <person name="Kyndt J.A."/>
            <person name="Meyer T.E."/>
        </authorList>
    </citation>
    <scope>NUCLEOTIDE SEQUENCE [LARGE SCALE GENOMIC DNA]</scope>
    <source>
        <strain evidence="14 15">DSM 15114</strain>
    </source>
</reference>
<dbReference type="AlphaFoldDB" id="A0A7X1ZFP3"/>
<organism evidence="14 15">
    <name type="scientific">Roseospira navarrensis</name>
    <dbReference type="NCBI Taxonomy" id="140058"/>
    <lineage>
        <taxon>Bacteria</taxon>
        <taxon>Pseudomonadati</taxon>
        <taxon>Pseudomonadota</taxon>
        <taxon>Alphaproteobacteria</taxon>
        <taxon>Rhodospirillales</taxon>
        <taxon>Rhodospirillaceae</taxon>
        <taxon>Roseospira</taxon>
    </lineage>
</organism>
<proteinExistence type="inferred from homology"/>
<comment type="caution">
    <text evidence="14">The sequence shown here is derived from an EMBL/GenBank/DDBJ whole genome shotgun (WGS) entry which is preliminary data.</text>
</comment>
<feature type="binding site" evidence="13">
    <location>
        <begin position="42"/>
        <end position="49"/>
    </location>
    <ligand>
        <name>ATP</name>
        <dbReference type="ChEBI" id="CHEBI:30616"/>
    </ligand>
</feature>
<feature type="active site" description="Proton donor" evidence="13">
    <location>
        <position position="49"/>
    </location>
</feature>
<evidence type="ECO:0000256" key="3">
    <source>
        <dbReference type="ARBA" id="ARBA00009256"/>
    </source>
</evidence>
<dbReference type="Gene3D" id="3.30.1300.10">
    <property type="entry name" value="Pantoate-beta-alanine ligase, C-terminal domain"/>
    <property type="match status" value="1"/>
</dbReference>
<dbReference type="EC" id="6.3.2.1" evidence="4 13"/>
<accession>A0A7X1ZFP3</accession>
<dbReference type="SUPFAM" id="SSF52374">
    <property type="entry name" value="Nucleotidylyl transferase"/>
    <property type="match status" value="1"/>
</dbReference>
<dbReference type="EMBL" id="WIVE01000052">
    <property type="protein sequence ID" value="MQX37708.1"/>
    <property type="molecule type" value="Genomic_DNA"/>
</dbReference>
<dbReference type="GO" id="GO:0005829">
    <property type="term" value="C:cytosol"/>
    <property type="evidence" value="ECO:0007669"/>
    <property type="project" value="TreeGrafter"/>
</dbReference>
<evidence type="ECO:0000256" key="7">
    <source>
        <dbReference type="ARBA" id="ARBA00022598"/>
    </source>
</evidence>
<dbReference type="InterPro" id="IPR042176">
    <property type="entry name" value="Pantoate_ligase_C"/>
</dbReference>
<comment type="subcellular location">
    <subcellularLocation>
        <location evidence="1 13">Cytoplasm</location>
    </subcellularLocation>
</comment>
<comment type="pathway">
    <text evidence="2 13">Cofactor biosynthesis; (R)-pantothenate biosynthesis; (R)-pantothenate from (R)-pantoate and beta-alanine: step 1/1.</text>
</comment>
<keyword evidence="7 13" id="KW-0436">Ligase</keyword>
<feature type="binding site" evidence="13">
    <location>
        <begin position="196"/>
        <end position="199"/>
    </location>
    <ligand>
        <name>ATP</name>
        <dbReference type="ChEBI" id="CHEBI:30616"/>
    </ligand>
</feature>
<dbReference type="Gene3D" id="3.40.50.620">
    <property type="entry name" value="HUPs"/>
    <property type="match status" value="1"/>
</dbReference>
<evidence type="ECO:0000256" key="8">
    <source>
        <dbReference type="ARBA" id="ARBA00022655"/>
    </source>
</evidence>
<sequence>MTAPAARTDGTALPILRTVADLRRCVAEWRSRGLTVGLVPTMGALHDGHLSLVRAALDRADRVVATIFVNPTQFGPGEDFSTYPRQETEDTARLADVGCHAVYAPDAGSMYPEGFATRVIVDGVSRGLCGDHRPGHFEGVATVVTKLLLRALPDVAVFGEKDYQQLQVIRRLVADLDIPVDVVGGPTVRAADGLALSSRNAYLSEAERRVAPMLFRVLRETAAVLASGAPAAPMLAEARIRLTAAGFGTIEYLDLRDAETLAALDCAPDDRAGRLLAAVRLGATRLIDNVPVIRSLGDS</sequence>
<evidence type="ECO:0000256" key="1">
    <source>
        <dbReference type="ARBA" id="ARBA00004496"/>
    </source>
</evidence>
<feature type="binding site" evidence="13">
    <location>
        <begin position="159"/>
        <end position="162"/>
    </location>
    <ligand>
        <name>ATP</name>
        <dbReference type="ChEBI" id="CHEBI:30616"/>
    </ligand>
</feature>
<evidence type="ECO:0000256" key="2">
    <source>
        <dbReference type="ARBA" id="ARBA00004990"/>
    </source>
</evidence>
<keyword evidence="8 13" id="KW-0566">Pantothenate biosynthesis</keyword>
<dbReference type="PANTHER" id="PTHR21299">
    <property type="entry name" value="CYTIDYLATE KINASE/PANTOATE-BETA-ALANINE LIGASE"/>
    <property type="match status" value="1"/>
</dbReference>
<keyword evidence="15" id="KW-1185">Reference proteome</keyword>
<comment type="subunit">
    <text evidence="13">Homodimer.</text>
</comment>
<comment type="catalytic activity">
    <reaction evidence="11 13">
        <text>(R)-pantoate + beta-alanine + ATP = (R)-pantothenate + AMP + diphosphate + H(+)</text>
        <dbReference type="Rhea" id="RHEA:10912"/>
        <dbReference type="ChEBI" id="CHEBI:15378"/>
        <dbReference type="ChEBI" id="CHEBI:15980"/>
        <dbReference type="ChEBI" id="CHEBI:29032"/>
        <dbReference type="ChEBI" id="CHEBI:30616"/>
        <dbReference type="ChEBI" id="CHEBI:33019"/>
        <dbReference type="ChEBI" id="CHEBI:57966"/>
        <dbReference type="ChEBI" id="CHEBI:456215"/>
        <dbReference type="EC" id="6.3.2.1"/>
    </reaction>
</comment>
<comment type="miscellaneous">
    <text evidence="13">The reaction proceeds by a bi uni uni bi ping pong mechanism.</text>
</comment>
<keyword evidence="6 13" id="KW-0963">Cytoplasm</keyword>
<keyword evidence="10 13" id="KW-0067">ATP-binding</keyword>
<dbReference type="PANTHER" id="PTHR21299:SF1">
    <property type="entry name" value="PANTOATE--BETA-ALANINE LIGASE"/>
    <property type="match status" value="1"/>
</dbReference>
<keyword evidence="9 13" id="KW-0547">Nucleotide-binding</keyword>
<evidence type="ECO:0000256" key="6">
    <source>
        <dbReference type="ARBA" id="ARBA00022490"/>
    </source>
</evidence>